<comment type="caution">
    <text evidence="2">The sequence shown here is derived from an EMBL/GenBank/DDBJ whole genome shotgun (WGS) entry which is preliminary data.</text>
</comment>
<proteinExistence type="predicted"/>
<feature type="compositionally biased region" description="Basic and acidic residues" evidence="1">
    <location>
        <begin position="166"/>
        <end position="182"/>
    </location>
</feature>
<reference evidence="2" key="1">
    <citation type="submission" date="2013-04" db="EMBL/GenBank/DDBJ databases">
        <authorList>
            <person name="Qu J."/>
            <person name="Murali S.C."/>
            <person name="Bandaranaike D."/>
            <person name="Bellair M."/>
            <person name="Blankenburg K."/>
            <person name="Chao H."/>
            <person name="Dinh H."/>
            <person name="Doddapaneni H."/>
            <person name="Downs B."/>
            <person name="Dugan-Rocha S."/>
            <person name="Elkadiri S."/>
            <person name="Gnanaolivu R.D."/>
            <person name="Hernandez B."/>
            <person name="Javaid M."/>
            <person name="Jayaseelan J.C."/>
            <person name="Lee S."/>
            <person name="Li M."/>
            <person name="Ming W."/>
            <person name="Munidasa M."/>
            <person name="Muniz J."/>
            <person name="Nguyen L."/>
            <person name="Ongeri F."/>
            <person name="Osuji N."/>
            <person name="Pu L.-L."/>
            <person name="Puazo M."/>
            <person name="Qu C."/>
            <person name="Quiroz J."/>
            <person name="Raj R."/>
            <person name="Weissenberger G."/>
            <person name="Xin Y."/>
            <person name="Zou X."/>
            <person name="Han Y."/>
            <person name="Richards S."/>
            <person name="Worley K."/>
            <person name="Muzny D."/>
            <person name="Gibbs R."/>
        </authorList>
    </citation>
    <scope>NUCLEOTIDE SEQUENCE</scope>
    <source>
        <strain evidence="2">Sampled in the wild</strain>
    </source>
</reference>
<evidence type="ECO:0000313" key="2">
    <source>
        <dbReference type="EMBL" id="KAG8222658.1"/>
    </source>
</evidence>
<accession>A0A8K0JYK1</accession>
<feature type="compositionally biased region" description="Low complexity" evidence="1">
    <location>
        <begin position="140"/>
        <end position="152"/>
    </location>
</feature>
<feature type="compositionally biased region" description="Basic residues" evidence="1">
    <location>
        <begin position="37"/>
        <end position="54"/>
    </location>
</feature>
<sequence length="182" mass="19950">MTNHPTGWTKTPLQKETLLLPPPKEARVAKALLPKAPPRKVRHPLQKKKRHHHAPATQTGPSTSKCGIAPGTSTTITSTSSVTTTTMTSSITLTSANAEQQTTYRGLRLGRRGPSAPTRAFMRGPKMTSCCTRSACPITLTSTTRGSSSTEPTAPPTFKMVAEETQWSRRREFEHRDSDREE</sequence>
<reference evidence="2" key="2">
    <citation type="submission" date="2017-10" db="EMBL/GenBank/DDBJ databases">
        <title>Ladona fulva Genome sequencing and assembly.</title>
        <authorList>
            <person name="Murali S."/>
            <person name="Richards S."/>
            <person name="Bandaranaike D."/>
            <person name="Bellair M."/>
            <person name="Blankenburg K."/>
            <person name="Chao H."/>
            <person name="Dinh H."/>
            <person name="Doddapaneni H."/>
            <person name="Dugan-Rocha S."/>
            <person name="Elkadiri S."/>
            <person name="Gnanaolivu R."/>
            <person name="Hernandez B."/>
            <person name="Skinner E."/>
            <person name="Javaid M."/>
            <person name="Lee S."/>
            <person name="Li M."/>
            <person name="Ming W."/>
            <person name="Munidasa M."/>
            <person name="Muniz J."/>
            <person name="Nguyen L."/>
            <person name="Hughes D."/>
            <person name="Osuji N."/>
            <person name="Pu L.-L."/>
            <person name="Puazo M."/>
            <person name="Qu C."/>
            <person name="Quiroz J."/>
            <person name="Raj R."/>
            <person name="Weissenberger G."/>
            <person name="Xin Y."/>
            <person name="Zou X."/>
            <person name="Han Y."/>
            <person name="Worley K."/>
            <person name="Muzny D."/>
            <person name="Gibbs R."/>
        </authorList>
    </citation>
    <scope>NUCLEOTIDE SEQUENCE</scope>
    <source>
        <strain evidence="2">Sampled in the wild</strain>
    </source>
</reference>
<dbReference type="Proteomes" id="UP000792457">
    <property type="component" value="Unassembled WGS sequence"/>
</dbReference>
<protein>
    <submittedName>
        <fullName evidence="2">Uncharacterized protein</fullName>
    </submittedName>
</protein>
<feature type="compositionally biased region" description="Low complexity" evidence="1">
    <location>
        <begin position="72"/>
        <end position="83"/>
    </location>
</feature>
<dbReference type="EMBL" id="KZ308139">
    <property type="protein sequence ID" value="KAG8222658.1"/>
    <property type="molecule type" value="Genomic_DNA"/>
</dbReference>
<name>A0A8K0JYK1_LADFU</name>
<organism evidence="2 3">
    <name type="scientific">Ladona fulva</name>
    <name type="common">Scarce chaser dragonfly</name>
    <name type="synonym">Libellula fulva</name>
    <dbReference type="NCBI Taxonomy" id="123851"/>
    <lineage>
        <taxon>Eukaryota</taxon>
        <taxon>Metazoa</taxon>
        <taxon>Ecdysozoa</taxon>
        <taxon>Arthropoda</taxon>
        <taxon>Hexapoda</taxon>
        <taxon>Insecta</taxon>
        <taxon>Pterygota</taxon>
        <taxon>Palaeoptera</taxon>
        <taxon>Odonata</taxon>
        <taxon>Epiprocta</taxon>
        <taxon>Anisoptera</taxon>
        <taxon>Libelluloidea</taxon>
        <taxon>Libellulidae</taxon>
        <taxon>Ladona</taxon>
    </lineage>
</organism>
<gene>
    <name evidence="2" type="ORF">J437_LFUL003780</name>
</gene>
<evidence type="ECO:0000256" key="1">
    <source>
        <dbReference type="SAM" id="MobiDB-lite"/>
    </source>
</evidence>
<keyword evidence="3" id="KW-1185">Reference proteome</keyword>
<feature type="region of interest" description="Disordered" evidence="1">
    <location>
        <begin position="30"/>
        <end position="83"/>
    </location>
</feature>
<evidence type="ECO:0000313" key="3">
    <source>
        <dbReference type="Proteomes" id="UP000792457"/>
    </source>
</evidence>
<dbReference type="AlphaFoldDB" id="A0A8K0JYK1"/>
<feature type="compositionally biased region" description="Polar residues" evidence="1">
    <location>
        <begin position="56"/>
        <end position="65"/>
    </location>
</feature>
<feature type="region of interest" description="Disordered" evidence="1">
    <location>
        <begin position="140"/>
        <end position="182"/>
    </location>
</feature>